<dbReference type="SUPFAM" id="SSF82171">
    <property type="entry name" value="DPP6 N-terminal domain-like"/>
    <property type="match status" value="1"/>
</dbReference>
<feature type="transmembrane region" description="Helical" evidence="3">
    <location>
        <begin position="114"/>
        <end position="134"/>
    </location>
</feature>
<feature type="domain" description="OmpR/PhoB-type" evidence="4">
    <location>
        <begin position="4"/>
        <end position="102"/>
    </location>
</feature>
<organism evidence="5 6">
    <name type="scientific">Pseudoalteromonas spongiae</name>
    <dbReference type="NCBI Taxonomy" id="298657"/>
    <lineage>
        <taxon>Bacteria</taxon>
        <taxon>Pseudomonadati</taxon>
        <taxon>Pseudomonadota</taxon>
        <taxon>Gammaproteobacteria</taxon>
        <taxon>Alteromonadales</taxon>
        <taxon>Pseudoalteromonadaceae</taxon>
        <taxon>Pseudoalteromonas</taxon>
    </lineage>
</organism>
<keyword evidence="3" id="KW-1133">Transmembrane helix</keyword>
<comment type="caution">
    <text evidence="5">The sequence shown here is derived from an EMBL/GenBank/DDBJ whole genome shotgun (WGS) entry which is preliminary data.</text>
</comment>
<dbReference type="Proteomes" id="UP001382455">
    <property type="component" value="Unassembled WGS sequence"/>
</dbReference>
<sequence>MHDSQQYSYHTFQFDFSRCEVVTTSGISELEPKVMAVLELLYHNQGKVISSEDIFNQVWPGRVFNASLIQRAIALIRKALNEQAATANYLITYPKKGYCLKEEAAKFSGNRIKLFLLAISVLVFFVVGVVAHVYKKQHLAPMHFTSLSPLTHKQQNAFAFSQNRNANEMLFVKEGDLGSALWLKNGVNEREIFNTPQKITHTFWFKGQPAFTARNNHQGTDVFVLNHLGQANQLFSVEHLMNVAPKSVGQRIYIAHLNQITVFDEKAAKLHTFSAFENAKGVISFSVSQDLEKVAVLTDEGQMRKAVSIINIETKNKERIFQDVGNYTSLDWHASGLQLLLAKNTQLILLDVERGKTEVLPYATNKTITQAQFDKHSDAILIEHTHLNAVLALKSVNENPTTFKKIDLAGANLMPIANSSGDILFSSDFSGEQALYRSRNNELTVLAELNKGQHLNGFTWLSDNAFIYSLGKQLVINDGNSVKQIHSLSHSVFIRQFLPQQNTLLVHQLINGKTYPSTLSLDSFEVTQLGNEQASCVTGDDNGNIYFVENNDTIKQRNIKGQVNTLLTIPDNTVDDLFSDGEDLFASIKKAEGYMVIRINPRTAEFETISADESAILAGVEKQGKFWFYQDIAVKSTLMRLY</sequence>
<dbReference type="SUPFAM" id="SSF46894">
    <property type="entry name" value="C-terminal effector domain of the bipartite response regulators"/>
    <property type="match status" value="1"/>
</dbReference>
<dbReference type="InterPro" id="IPR015943">
    <property type="entry name" value="WD40/YVTN_repeat-like_dom_sf"/>
</dbReference>
<feature type="DNA-binding region" description="OmpR/PhoB-type" evidence="2">
    <location>
        <begin position="4"/>
        <end position="102"/>
    </location>
</feature>
<dbReference type="SMART" id="SM00862">
    <property type="entry name" value="Trans_reg_C"/>
    <property type="match status" value="1"/>
</dbReference>
<keyword evidence="1 2" id="KW-0238">DNA-binding</keyword>
<proteinExistence type="predicted"/>
<dbReference type="InterPro" id="IPR001867">
    <property type="entry name" value="OmpR/PhoB-type_DNA-bd"/>
</dbReference>
<keyword evidence="3" id="KW-0812">Transmembrane</keyword>
<dbReference type="PROSITE" id="PS51755">
    <property type="entry name" value="OMPR_PHOB"/>
    <property type="match status" value="1"/>
</dbReference>
<dbReference type="InterPro" id="IPR036388">
    <property type="entry name" value="WH-like_DNA-bd_sf"/>
</dbReference>
<dbReference type="Pfam" id="PF00486">
    <property type="entry name" value="Trans_reg_C"/>
    <property type="match status" value="1"/>
</dbReference>
<evidence type="ECO:0000256" key="2">
    <source>
        <dbReference type="PROSITE-ProRule" id="PRU01091"/>
    </source>
</evidence>
<evidence type="ECO:0000313" key="5">
    <source>
        <dbReference type="EMBL" id="MEI4549752.1"/>
    </source>
</evidence>
<dbReference type="EMBL" id="JBAWKS010000001">
    <property type="protein sequence ID" value="MEI4549752.1"/>
    <property type="molecule type" value="Genomic_DNA"/>
</dbReference>
<dbReference type="Gene3D" id="1.10.10.10">
    <property type="entry name" value="Winged helix-like DNA-binding domain superfamily/Winged helix DNA-binding domain"/>
    <property type="match status" value="1"/>
</dbReference>
<dbReference type="InterPro" id="IPR016032">
    <property type="entry name" value="Sig_transdc_resp-reg_C-effctor"/>
</dbReference>
<dbReference type="RefSeq" id="WP_336435193.1">
    <property type="nucleotide sequence ID" value="NZ_JBAWKS010000001.1"/>
</dbReference>
<name>A0ABU8ES03_9GAMM</name>
<evidence type="ECO:0000256" key="3">
    <source>
        <dbReference type="SAM" id="Phobius"/>
    </source>
</evidence>
<gene>
    <name evidence="5" type="ORF">WAE96_08640</name>
</gene>
<dbReference type="Gene3D" id="2.130.10.10">
    <property type="entry name" value="YVTN repeat-like/Quinoprotein amine dehydrogenase"/>
    <property type="match status" value="1"/>
</dbReference>
<evidence type="ECO:0000259" key="4">
    <source>
        <dbReference type="PROSITE" id="PS51755"/>
    </source>
</evidence>
<protein>
    <submittedName>
        <fullName evidence="5">Winged helix-turn-helix domain-containing protein</fullName>
    </submittedName>
</protein>
<dbReference type="CDD" id="cd00383">
    <property type="entry name" value="trans_reg_C"/>
    <property type="match status" value="1"/>
</dbReference>
<accession>A0ABU8ES03</accession>
<reference evidence="5 6" key="1">
    <citation type="submission" date="2023-12" db="EMBL/GenBank/DDBJ databases">
        <title>Friends and Foes: Symbiotic and Algicidal bacterial influence on Karenia brevis blooms.</title>
        <authorList>
            <person name="Fei C."/>
            <person name="Mohamed A.R."/>
            <person name="Booker A."/>
            <person name="Arshad M."/>
            <person name="Klass S."/>
            <person name="Ahn S."/>
            <person name="Gilbert P.M."/>
            <person name="Heil C.A."/>
            <person name="Martinez J.M."/>
            <person name="Amin S.A."/>
        </authorList>
    </citation>
    <scope>NUCLEOTIDE SEQUENCE [LARGE SCALE GENOMIC DNA]</scope>
    <source>
        <strain evidence="5 6">CE15</strain>
    </source>
</reference>
<keyword evidence="3" id="KW-0472">Membrane</keyword>
<evidence type="ECO:0000256" key="1">
    <source>
        <dbReference type="ARBA" id="ARBA00023125"/>
    </source>
</evidence>
<evidence type="ECO:0000313" key="6">
    <source>
        <dbReference type="Proteomes" id="UP001382455"/>
    </source>
</evidence>
<keyword evidence="6" id="KW-1185">Reference proteome</keyword>